<protein>
    <submittedName>
        <fullName evidence="1">Uncharacterized protein</fullName>
    </submittedName>
</protein>
<gene>
    <name evidence="1" type="ordered locus">LA2_05665</name>
</gene>
<name>E4SIU3_LACAR</name>
<sequence length="36" mass="4151">MSVKKILKELLEDDPICTDRMPMLNSGFNGEREVKL</sequence>
<dbReference type="KEGG" id="lam:LA2_05665"/>
<dbReference type="Proteomes" id="UP000007033">
    <property type="component" value="Chromosome"/>
</dbReference>
<dbReference type="EMBL" id="CP002338">
    <property type="protein sequence ID" value="ADQ59092.1"/>
    <property type="molecule type" value="Genomic_DNA"/>
</dbReference>
<dbReference type="AlphaFoldDB" id="E4SIU3"/>
<reference evidence="1 2" key="1">
    <citation type="journal article" date="2011" name="J. Bacteriol.">
        <title>Genome sequence of Lactobacillus amylovorus GRL1112.</title>
        <authorList>
            <person name="Kant R."/>
            <person name="Paulin L."/>
            <person name="Alatalo E."/>
            <person name="de Vos W.M."/>
            <person name="Palva A."/>
        </authorList>
    </citation>
    <scope>NUCLEOTIDE SEQUENCE [LARGE SCALE GENOMIC DNA]</scope>
    <source>
        <strain evidence="1 2">GRL 1112</strain>
    </source>
</reference>
<dbReference type="HOGENOM" id="CLU_3356755_0_0_9"/>
<evidence type="ECO:0000313" key="1">
    <source>
        <dbReference type="EMBL" id="ADQ59092.1"/>
    </source>
</evidence>
<organism evidence="1 2">
    <name type="scientific">Lactobacillus amylovorus (strain GRL 1112)</name>
    <dbReference type="NCBI Taxonomy" id="695560"/>
    <lineage>
        <taxon>Bacteria</taxon>
        <taxon>Bacillati</taxon>
        <taxon>Bacillota</taxon>
        <taxon>Bacilli</taxon>
        <taxon>Lactobacillales</taxon>
        <taxon>Lactobacillaceae</taxon>
        <taxon>Lactobacillus</taxon>
    </lineage>
</organism>
<evidence type="ECO:0000313" key="2">
    <source>
        <dbReference type="Proteomes" id="UP000007033"/>
    </source>
</evidence>
<accession>E4SIU3</accession>
<proteinExistence type="predicted"/>